<name>A0ABM4HL28_ODOVR</name>
<protein>
    <submittedName>
        <fullName evidence="4">Zinc finger protein 69 homolog B-like</fullName>
    </submittedName>
</protein>
<evidence type="ECO:0000313" key="3">
    <source>
        <dbReference type="Proteomes" id="UP001652640"/>
    </source>
</evidence>
<reference evidence="4" key="2">
    <citation type="submission" date="2025-08" db="UniProtKB">
        <authorList>
            <consortium name="RefSeq"/>
        </authorList>
    </citation>
    <scope>IDENTIFICATION</scope>
    <source>
        <tissue evidence="4">Tongue muscle</tissue>
    </source>
</reference>
<dbReference type="CDD" id="cd07765">
    <property type="entry name" value="KRAB_A-box"/>
    <property type="match status" value="1"/>
</dbReference>
<gene>
    <name evidence="4" type="primary">LOC110129498</name>
</gene>
<feature type="region of interest" description="Disordered" evidence="1">
    <location>
        <begin position="40"/>
        <end position="70"/>
    </location>
</feature>
<feature type="region of interest" description="Disordered" evidence="1">
    <location>
        <begin position="1"/>
        <end position="26"/>
    </location>
</feature>
<dbReference type="Gene3D" id="6.10.140.140">
    <property type="match status" value="1"/>
</dbReference>
<feature type="compositionally biased region" description="Basic and acidic residues" evidence="1">
    <location>
        <begin position="51"/>
        <end position="64"/>
    </location>
</feature>
<feature type="domain" description="KRAB" evidence="2">
    <location>
        <begin position="105"/>
        <end position="176"/>
    </location>
</feature>
<dbReference type="GeneID" id="110129498"/>
<organism evidence="3 4">
    <name type="scientific">Odocoileus virginianus</name>
    <name type="common">White-tailed deer</name>
    <dbReference type="NCBI Taxonomy" id="9874"/>
    <lineage>
        <taxon>Eukaryota</taxon>
        <taxon>Metazoa</taxon>
        <taxon>Chordata</taxon>
        <taxon>Craniata</taxon>
        <taxon>Vertebrata</taxon>
        <taxon>Euteleostomi</taxon>
        <taxon>Mammalia</taxon>
        <taxon>Eutheria</taxon>
        <taxon>Laurasiatheria</taxon>
        <taxon>Artiodactyla</taxon>
        <taxon>Ruminantia</taxon>
        <taxon>Pecora</taxon>
        <taxon>Cervidae</taxon>
        <taxon>Odocoileinae</taxon>
        <taxon>Odocoileus</taxon>
    </lineage>
</organism>
<evidence type="ECO:0000259" key="2">
    <source>
        <dbReference type="PROSITE" id="PS50805"/>
    </source>
</evidence>
<dbReference type="PANTHER" id="PTHR23232">
    <property type="entry name" value="KRAB DOMAIN C2H2 ZINC FINGER"/>
    <property type="match status" value="1"/>
</dbReference>
<dbReference type="SUPFAM" id="SSF109640">
    <property type="entry name" value="KRAB domain (Kruppel-associated box)"/>
    <property type="match status" value="1"/>
</dbReference>
<dbReference type="RefSeq" id="XP_070316274.1">
    <property type="nucleotide sequence ID" value="XM_070460173.1"/>
</dbReference>
<keyword evidence="3" id="KW-1185">Reference proteome</keyword>
<dbReference type="InterPro" id="IPR036051">
    <property type="entry name" value="KRAB_dom_sf"/>
</dbReference>
<dbReference type="PANTHER" id="PTHR23232:SF136">
    <property type="entry name" value="KRAB DOMAIN-CONTAINING PROTEIN"/>
    <property type="match status" value="1"/>
</dbReference>
<dbReference type="PROSITE" id="PS50805">
    <property type="entry name" value="KRAB"/>
    <property type="match status" value="1"/>
</dbReference>
<dbReference type="InterPro" id="IPR050169">
    <property type="entry name" value="Krueppel_C2H2_ZnF"/>
</dbReference>
<feature type="region of interest" description="Disordered" evidence="1">
    <location>
        <begin position="168"/>
        <end position="189"/>
    </location>
</feature>
<feature type="compositionally biased region" description="Basic and acidic residues" evidence="1">
    <location>
        <begin position="176"/>
        <end position="189"/>
    </location>
</feature>
<dbReference type="SMART" id="SM00349">
    <property type="entry name" value="KRAB"/>
    <property type="match status" value="1"/>
</dbReference>
<accession>A0ABM4HL28</accession>
<proteinExistence type="predicted"/>
<dbReference type="Pfam" id="PF01352">
    <property type="entry name" value="KRAB"/>
    <property type="match status" value="1"/>
</dbReference>
<evidence type="ECO:0000313" key="4">
    <source>
        <dbReference type="RefSeq" id="XP_070316274.1"/>
    </source>
</evidence>
<evidence type="ECO:0000256" key="1">
    <source>
        <dbReference type="SAM" id="MobiDB-lite"/>
    </source>
</evidence>
<sequence>MAPYSSTLAWKIPWTEEPAGPPPRSPGVLYCARPPAEGIGPCHVENASPRGDLDTVSGREDRSSEPSGRTGTRSFVCLVIEMSFGENTQEDRATKFQTMQPQESVTLKDIAVDFTEEEWALLDTSQKKLFREVMLESLSHLVSVGYKLSKSDVISQLAQGAELCKEEKGFPQCPSSDKKSDPVRQEKISLQDTYREDLSNCEW</sequence>
<dbReference type="InterPro" id="IPR001909">
    <property type="entry name" value="KRAB"/>
</dbReference>
<dbReference type="Proteomes" id="UP001652640">
    <property type="component" value="Chromosome 32"/>
</dbReference>
<reference evidence="3" key="1">
    <citation type="journal article" date="2022" name="J. Hered.">
        <title>A De Novo Chromosome-Level Genome Assembly of the White-Tailed Deer, Odocoileus Virginianus.</title>
        <authorList>
            <person name="London E.W."/>
            <person name="Roca A.L."/>
            <person name="Novakofski J.E."/>
            <person name="Mateus-Pinilla N.E."/>
        </authorList>
    </citation>
    <scope>NUCLEOTIDE SEQUENCE [LARGE SCALE GENOMIC DNA]</scope>
</reference>